<keyword evidence="11" id="KW-1185">Reference proteome</keyword>
<gene>
    <name evidence="8 10" type="primary">cmk</name>
    <name evidence="10" type="ORF">HMPREF0682_2916</name>
</gene>
<dbReference type="CDD" id="cd02020">
    <property type="entry name" value="CMPK"/>
    <property type="match status" value="1"/>
</dbReference>
<keyword evidence="5 8" id="KW-0067">ATP-binding</keyword>
<dbReference type="GO" id="GO:0006220">
    <property type="term" value="P:pyrimidine nucleotide metabolic process"/>
    <property type="evidence" value="ECO:0007669"/>
    <property type="project" value="UniProtKB-UniRule"/>
</dbReference>
<name>U2QHR9_9ACTN</name>
<comment type="catalytic activity">
    <reaction evidence="6 8">
        <text>dCMP + ATP = dCDP + ADP</text>
        <dbReference type="Rhea" id="RHEA:25094"/>
        <dbReference type="ChEBI" id="CHEBI:30616"/>
        <dbReference type="ChEBI" id="CHEBI:57566"/>
        <dbReference type="ChEBI" id="CHEBI:58593"/>
        <dbReference type="ChEBI" id="CHEBI:456216"/>
        <dbReference type="EC" id="2.7.4.25"/>
    </reaction>
</comment>
<evidence type="ECO:0000256" key="5">
    <source>
        <dbReference type="ARBA" id="ARBA00022840"/>
    </source>
</evidence>
<dbReference type="HAMAP" id="MF_00238">
    <property type="entry name" value="Cytidyl_kinase_type1"/>
    <property type="match status" value="1"/>
</dbReference>
<dbReference type="NCBIfam" id="TIGR00017">
    <property type="entry name" value="cmk"/>
    <property type="match status" value="1"/>
</dbReference>
<evidence type="ECO:0000256" key="7">
    <source>
        <dbReference type="ARBA" id="ARBA00048478"/>
    </source>
</evidence>
<proteinExistence type="inferred from homology"/>
<accession>U2QHR9</accession>
<dbReference type="GeneID" id="95361082"/>
<dbReference type="InterPro" id="IPR027417">
    <property type="entry name" value="P-loop_NTPase"/>
</dbReference>
<evidence type="ECO:0000256" key="2">
    <source>
        <dbReference type="ARBA" id="ARBA00022679"/>
    </source>
</evidence>
<comment type="catalytic activity">
    <reaction evidence="7 8">
        <text>CMP + ATP = CDP + ADP</text>
        <dbReference type="Rhea" id="RHEA:11600"/>
        <dbReference type="ChEBI" id="CHEBI:30616"/>
        <dbReference type="ChEBI" id="CHEBI:58069"/>
        <dbReference type="ChEBI" id="CHEBI:60377"/>
        <dbReference type="ChEBI" id="CHEBI:456216"/>
        <dbReference type="EC" id="2.7.4.25"/>
    </reaction>
</comment>
<dbReference type="InterPro" id="IPR003136">
    <property type="entry name" value="Cytidylate_kin"/>
</dbReference>
<feature type="domain" description="Cytidylate kinase" evidence="9">
    <location>
        <begin position="9"/>
        <end position="218"/>
    </location>
</feature>
<evidence type="ECO:0000313" key="11">
    <source>
        <dbReference type="Proteomes" id="UP000017052"/>
    </source>
</evidence>
<dbReference type="AlphaFoldDB" id="U2QHR9"/>
<dbReference type="OrthoDB" id="9807434at2"/>
<dbReference type="InterPro" id="IPR011994">
    <property type="entry name" value="Cytidylate_kinase_dom"/>
</dbReference>
<dbReference type="EC" id="2.7.4.25" evidence="8"/>
<keyword evidence="8" id="KW-0963">Cytoplasm</keyword>
<dbReference type="GO" id="GO:0036430">
    <property type="term" value="F:CMP kinase activity"/>
    <property type="evidence" value="ECO:0007669"/>
    <property type="project" value="RHEA"/>
</dbReference>
<keyword evidence="4 8" id="KW-0418">Kinase</keyword>
<reference evidence="10" key="1">
    <citation type="submission" date="2013-08" db="EMBL/GenBank/DDBJ databases">
        <authorList>
            <person name="Durkin A.S."/>
            <person name="Haft D.R."/>
            <person name="McCorrison J."/>
            <person name="Torralba M."/>
            <person name="Gillis M."/>
            <person name="Haft D.H."/>
            <person name="Methe B."/>
            <person name="Sutton G."/>
            <person name="Nelson K.E."/>
        </authorList>
    </citation>
    <scope>NUCLEOTIDE SEQUENCE [LARGE SCALE GENOMIC DNA]</scope>
    <source>
        <strain evidence="10">F0233</strain>
    </source>
</reference>
<dbReference type="EMBL" id="ACVN02000030">
    <property type="protein sequence ID" value="ERK62430.1"/>
    <property type="molecule type" value="Genomic_DNA"/>
</dbReference>
<keyword evidence="3 8" id="KW-0547">Nucleotide-binding</keyword>
<dbReference type="GO" id="GO:0005737">
    <property type="term" value="C:cytoplasm"/>
    <property type="evidence" value="ECO:0007669"/>
    <property type="project" value="UniProtKB-SubCell"/>
</dbReference>
<dbReference type="GO" id="GO:0005524">
    <property type="term" value="F:ATP binding"/>
    <property type="evidence" value="ECO:0007669"/>
    <property type="project" value="UniProtKB-UniRule"/>
</dbReference>
<protein>
    <recommendedName>
        <fullName evidence="8">Cytidylate kinase</fullName>
        <shortName evidence="8">CK</shortName>
        <ecNumber evidence="8">2.7.4.25</ecNumber>
    </recommendedName>
    <alternativeName>
        <fullName evidence="8">Cytidine monophosphate kinase</fullName>
        <shortName evidence="8">CMP kinase</shortName>
    </alternativeName>
</protein>
<dbReference type="SUPFAM" id="SSF52540">
    <property type="entry name" value="P-loop containing nucleoside triphosphate hydrolases"/>
    <property type="match status" value="1"/>
</dbReference>
<evidence type="ECO:0000256" key="6">
    <source>
        <dbReference type="ARBA" id="ARBA00047615"/>
    </source>
</evidence>
<comment type="subcellular location">
    <subcellularLocation>
        <location evidence="8">Cytoplasm</location>
    </subcellularLocation>
</comment>
<evidence type="ECO:0000256" key="8">
    <source>
        <dbReference type="HAMAP-Rule" id="MF_00238"/>
    </source>
</evidence>
<organism evidence="10 11">
    <name type="scientific">Propionibacterium acidifaciens F0233</name>
    <dbReference type="NCBI Taxonomy" id="553198"/>
    <lineage>
        <taxon>Bacteria</taxon>
        <taxon>Bacillati</taxon>
        <taxon>Actinomycetota</taxon>
        <taxon>Actinomycetes</taxon>
        <taxon>Propionibacteriales</taxon>
        <taxon>Propionibacteriaceae</taxon>
        <taxon>Propionibacterium</taxon>
    </lineage>
</organism>
<dbReference type="Pfam" id="PF02224">
    <property type="entry name" value="Cytidylate_kin"/>
    <property type="match status" value="1"/>
</dbReference>
<dbReference type="Proteomes" id="UP000017052">
    <property type="component" value="Unassembled WGS sequence"/>
</dbReference>
<dbReference type="GO" id="GO:0036431">
    <property type="term" value="F:dCMP kinase activity"/>
    <property type="evidence" value="ECO:0007669"/>
    <property type="project" value="InterPro"/>
</dbReference>
<evidence type="ECO:0000256" key="3">
    <source>
        <dbReference type="ARBA" id="ARBA00022741"/>
    </source>
</evidence>
<evidence type="ECO:0000256" key="4">
    <source>
        <dbReference type="ARBA" id="ARBA00022777"/>
    </source>
</evidence>
<comment type="caution">
    <text evidence="10">The sequence shown here is derived from an EMBL/GenBank/DDBJ whole genome shotgun (WGS) entry which is preliminary data.</text>
</comment>
<evidence type="ECO:0000256" key="1">
    <source>
        <dbReference type="ARBA" id="ARBA00009427"/>
    </source>
</evidence>
<sequence>MAQARELVIAIDGPSGAGKSSTARGVAARLGLDYLDTGAMYRAVSWACMVDDVDMTSPDAMLERARGAELLMGLDPTDPRVTVDGHDVTAAIREPVIADRVSAVARVIPIRELLTGRMRNIIAASGRIVAEGRDVTTVVWPTAQLRLLMVADPVERIARREAELAGAAGHERVVSSIVDRDRKDSTVSRFGTPAEGVTLLDTTRLGLDEVIAAVIAMVPGSLG</sequence>
<feature type="binding site" evidence="8">
    <location>
        <begin position="13"/>
        <end position="21"/>
    </location>
    <ligand>
        <name>ATP</name>
        <dbReference type="ChEBI" id="CHEBI:30616"/>
    </ligand>
</feature>
<evidence type="ECO:0000259" key="9">
    <source>
        <dbReference type="Pfam" id="PF02224"/>
    </source>
</evidence>
<keyword evidence="2 8" id="KW-0808">Transferase</keyword>
<evidence type="ECO:0000313" key="10">
    <source>
        <dbReference type="EMBL" id="ERK62430.1"/>
    </source>
</evidence>
<dbReference type="RefSeq" id="WP_021796309.1">
    <property type="nucleotide sequence ID" value="NZ_ACVN02000030.1"/>
</dbReference>
<dbReference type="Gene3D" id="3.40.50.300">
    <property type="entry name" value="P-loop containing nucleotide triphosphate hydrolases"/>
    <property type="match status" value="1"/>
</dbReference>
<comment type="similarity">
    <text evidence="1 8">Belongs to the cytidylate kinase family. Type 1 subfamily.</text>
</comment>